<evidence type="ECO:0000256" key="1">
    <source>
        <dbReference type="ARBA" id="ARBA00023002"/>
    </source>
</evidence>
<dbReference type="OrthoDB" id="4760590at2"/>
<dbReference type="SUPFAM" id="SSF51679">
    <property type="entry name" value="Bacterial luciferase-like"/>
    <property type="match status" value="1"/>
</dbReference>
<evidence type="ECO:0000313" key="3">
    <source>
        <dbReference type="EMBL" id="TCC54666.1"/>
    </source>
</evidence>
<evidence type="ECO:0000313" key="4">
    <source>
        <dbReference type="Proteomes" id="UP000291144"/>
    </source>
</evidence>
<proteinExistence type="predicted"/>
<evidence type="ECO:0000259" key="2">
    <source>
        <dbReference type="Pfam" id="PF00296"/>
    </source>
</evidence>
<dbReference type="GO" id="GO:0016705">
    <property type="term" value="F:oxidoreductase activity, acting on paired donors, with incorporation or reduction of molecular oxygen"/>
    <property type="evidence" value="ECO:0007669"/>
    <property type="project" value="InterPro"/>
</dbReference>
<gene>
    <name evidence="3" type="ORF">E0H73_38335</name>
</gene>
<dbReference type="PANTHER" id="PTHR43244">
    <property type="match status" value="1"/>
</dbReference>
<dbReference type="Proteomes" id="UP000291144">
    <property type="component" value="Unassembled WGS sequence"/>
</dbReference>
<organism evidence="3 4">
    <name type="scientific">Kribbella pittospori</name>
    <dbReference type="NCBI Taxonomy" id="722689"/>
    <lineage>
        <taxon>Bacteria</taxon>
        <taxon>Bacillati</taxon>
        <taxon>Actinomycetota</taxon>
        <taxon>Actinomycetes</taxon>
        <taxon>Propionibacteriales</taxon>
        <taxon>Kribbellaceae</taxon>
        <taxon>Kribbella</taxon>
    </lineage>
</organism>
<dbReference type="InterPro" id="IPR050564">
    <property type="entry name" value="F420-G6PD/mer"/>
</dbReference>
<dbReference type="InterPro" id="IPR011251">
    <property type="entry name" value="Luciferase-like_dom"/>
</dbReference>
<dbReference type="Gene3D" id="3.20.20.30">
    <property type="entry name" value="Luciferase-like domain"/>
    <property type="match status" value="1"/>
</dbReference>
<dbReference type="PANTHER" id="PTHR43244:SF1">
    <property type="entry name" value="5,10-METHYLENETETRAHYDROMETHANOPTERIN REDUCTASE"/>
    <property type="match status" value="1"/>
</dbReference>
<dbReference type="CDD" id="cd01097">
    <property type="entry name" value="Tetrahydromethanopterin_reductase"/>
    <property type="match status" value="1"/>
</dbReference>
<dbReference type="AlphaFoldDB" id="A0A4R0K936"/>
<dbReference type="EMBL" id="SJKB01000018">
    <property type="protein sequence ID" value="TCC54666.1"/>
    <property type="molecule type" value="Genomic_DNA"/>
</dbReference>
<reference evidence="3 4" key="1">
    <citation type="submission" date="2019-02" db="EMBL/GenBank/DDBJ databases">
        <title>Kribbella capetownensis sp. nov. and Kribbella speibonae sp. nov., isolated from soil.</title>
        <authorList>
            <person name="Curtis S.M."/>
            <person name="Norton I."/>
            <person name="Everest G.J."/>
            <person name="Meyers P.R."/>
        </authorList>
    </citation>
    <scope>NUCLEOTIDE SEQUENCE [LARGE SCALE GENOMIC DNA]</scope>
    <source>
        <strain evidence="3 4">NRRL B-24813</strain>
    </source>
</reference>
<accession>A0A4R0K936</accession>
<dbReference type="InterPro" id="IPR019922">
    <property type="entry name" value="Lucif-like_OxRdatse_MSMEG_4141"/>
</dbReference>
<comment type="caution">
    <text evidence="3">The sequence shown here is derived from an EMBL/GenBank/DDBJ whole genome shotgun (WGS) entry which is preliminary data.</text>
</comment>
<sequence>MVVDASPAAVIAGEVGRIEALDYGSLWTGERLVGGEAFARHGQFLANSSRLVVGTGIANLWARVPEAMRGGATTLASAYPDRFVLGVGVSAPVVVDRLGETFDRPLSRMRDYLTRMDEVEGPPDAQYPRVLAALGPKMLALAAELADGAHPFLVPVEHTAFARAELGPGKLLIPEQAVVLTEDPAAGRDLICGIYGSLTDFSKPSPYVANFRRLGFGPDDAGSDRLLDALFVYGGPDAIAARVREHLDAGADHVLIQPIAHDLTGIVDQLAELRSALP</sequence>
<feature type="domain" description="Luciferase-like" evidence="2">
    <location>
        <begin position="17"/>
        <end position="164"/>
    </location>
</feature>
<protein>
    <submittedName>
        <fullName evidence="3">TIGR03620 family F420-dependent LLM class oxidoreductase</fullName>
    </submittedName>
</protein>
<keyword evidence="1" id="KW-0560">Oxidoreductase</keyword>
<name>A0A4R0K936_9ACTN</name>
<dbReference type="Pfam" id="PF00296">
    <property type="entry name" value="Bac_luciferase"/>
    <property type="match status" value="1"/>
</dbReference>
<dbReference type="NCBIfam" id="TIGR03620">
    <property type="entry name" value="F420_MSMEG_4141"/>
    <property type="match status" value="1"/>
</dbReference>
<dbReference type="InterPro" id="IPR036661">
    <property type="entry name" value="Luciferase-like_sf"/>
</dbReference>
<keyword evidence="4" id="KW-1185">Reference proteome</keyword>